<comment type="caution">
    <text evidence="1">The sequence shown here is derived from an EMBL/GenBank/DDBJ whole genome shotgun (WGS) entry which is preliminary data.</text>
</comment>
<dbReference type="EMBL" id="WBOT01000001">
    <property type="protein sequence ID" value="KAB2335599.1"/>
    <property type="molecule type" value="Genomic_DNA"/>
</dbReference>
<protein>
    <submittedName>
        <fullName evidence="1">Type II toxin-antitoxin system HicB family antitoxin</fullName>
    </submittedName>
</protein>
<proteinExistence type="predicted"/>
<keyword evidence="2" id="KW-1185">Reference proteome</keyword>
<name>A0A7V7RQB0_9BACI</name>
<evidence type="ECO:0000313" key="1">
    <source>
        <dbReference type="EMBL" id="KAB2335599.1"/>
    </source>
</evidence>
<dbReference type="Proteomes" id="UP000441354">
    <property type="component" value="Unassembled WGS sequence"/>
</dbReference>
<dbReference type="AlphaFoldDB" id="A0A7V7RQB0"/>
<gene>
    <name evidence="1" type="ORF">F7732_03230</name>
</gene>
<evidence type="ECO:0000313" key="2">
    <source>
        <dbReference type="Proteomes" id="UP000441354"/>
    </source>
</evidence>
<accession>A0A7V7RQB0</accession>
<dbReference type="Gene3D" id="3.30.160.250">
    <property type="match status" value="1"/>
</dbReference>
<sequence>MAFQSAIYPAFIKKNKEGYGVHFPTLYPETGWKHYKSLGKTKKEATQNAKKDLAYYLAGTVYDHEELPSNAPIPANLVTQEMELVWITAVYSDYAKEIEEHLIGRHWHIDYNRDMNSDYKAVAYKNEQGAWEVRIDCYLPVEEQKLLQICPSYPLICLATRRAEAEEKFDRFVLKVIKIVNK</sequence>
<dbReference type="RefSeq" id="WP_151572216.1">
    <property type="nucleotide sequence ID" value="NZ_WBOT01000001.1"/>
</dbReference>
<reference evidence="1 2" key="1">
    <citation type="journal article" date="2014" name="Arch. Microbiol.">
        <title>Bacillus mesophilum sp. nov., strain IITR-54T, a novel 4-chlorobiphenyl dechlorinating bacterium.</title>
        <authorList>
            <person name="Manickam N."/>
            <person name="Singh N.K."/>
            <person name="Bajaj A."/>
            <person name="Kumar R.M."/>
            <person name="Kaur G."/>
            <person name="Kaur N."/>
            <person name="Bala M."/>
            <person name="Kumar A."/>
            <person name="Mayilraj S."/>
        </authorList>
    </citation>
    <scope>NUCLEOTIDE SEQUENCE [LARGE SCALE GENOMIC DNA]</scope>
    <source>
        <strain evidence="1 2">IITR-54</strain>
    </source>
</reference>
<organism evidence="1 2">
    <name type="scientific">Bacillus mesophilum</name>
    <dbReference type="NCBI Taxonomy" id="1071718"/>
    <lineage>
        <taxon>Bacteria</taxon>
        <taxon>Bacillati</taxon>
        <taxon>Bacillota</taxon>
        <taxon>Bacilli</taxon>
        <taxon>Bacillales</taxon>
        <taxon>Bacillaceae</taxon>
        <taxon>Bacillus</taxon>
    </lineage>
</organism>
<dbReference type="OrthoDB" id="2854646at2"/>